<dbReference type="EMBL" id="OU898282">
    <property type="protein sequence ID" value="CAG9838462.1"/>
    <property type="molecule type" value="Genomic_DNA"/>
</dbReference>
<feature type="chain" id="PRO_5040331134" description="Ionotropic receptor" evidence="2">
    <location>
        <begin position="18"/>
        <end position="519"/>
    </location>
</feature>
<evidence type="ECO:0000256" key="2">
    <source>
        <dbReference type="SAM" id="SignalP"/>
    </source>
</evidence>
<dbReference type="AlphaFoldDB" id="A0A9N9XG64"/>
<name>A0A9N9XG64_DIABA</name>
<keyword evidence="1" id="KW-1133">Transmembrane helix</keyword>
<dbReference type="OrthoDB" id="6713470at2759"/>
<keyword evidence="1" id="KW-0812">Transmembrane</keyword>
<keyword evidence="4" id="KW-1185">Reference proteome</keyword>
<dbReference type="SUPFAM" id="SSF53850">
    <property type="entry name" value="Periplasmic binding protein-like II"/>
    <property type="match status" value="1"/>
</dbReference>
<proteinExistence type="predicted"/>
<sequence>MRVVTFVILLSALQVNMLNISLLKDDHLSYCLKRIARDVDYHMHIFIKSTNVTLSLVPTFSKIAIESNNLNVLDTFSSTPNLFTITYGSLVELNDTLFDLSAKTVFRTILSHFIVLTTKHEELLQISKLLWKYRFYKSLILLQNDVIVELYVIDYKNSNCGKIIKYKKINSCKNKKFKRKVKPIKPNVKKSFSQCSLTVGVSFTPPMILNISDSYPGIVTELLRVISASSSFNFQFNQDDCYLDQLREFRFDAMYEHFDIGKIDLAFTLNLHLTHKVFFCVHNVGFYMFFCLLELTYRQAKMTSFSPLALYEKRIRNMDDLINSNIPVKMYASNTLSFPKDSPLLKKTEVFPDSKTDLDNVVVAASREGFATMWGKIGFINRPFLSETMDYFNVEPYQYGFYIPDNNIFYEEFVISIRRVIECGFLEALYRKYKTFFMFKYKHAYLSHDTSVKRDLNSCMFMFIVLFAGYCISLVVFGIEMLVAREYSPLTTLKISGKRFIDSFRRKNKNDGMPDPNKI</sequence>
<gene>
    <name evidence="3" type="ORF">DIABBA_LOCUS11352</name>
</gene>
<reference evidence="3" key="1">
    <citation type="submission" date="2022-01" db="EMBL/GenBank/DDBJ databases">
        <authorList>
            <person name="King R."/>
        </authorList>
    </citation>
    <scope>NUCLEOTIDE SEQUENCE</scope>
</reference>
<evidence type="ECO:0000313" key="3">
    <source>
        <dbReference type="EMBL" id="CAG9838462.1"/>
    </source>
</evidence>
<dbReference type="Proteomes" id="UP001153709">
    <property type="component" value="Chromosome 7"/>
</dbReference>
<feature type="transmembrane region" description="Helical" evidence="1">
    <location>
        <begin position="460"/>
        <end position="484"/>
    </location>
</feature>
<feature type="signal peptide" evidence="2">
    <location>
        <begin position="1"/>
        <end position="17"/>
    </location>
</feature>
<evidence type="ECO:0000256" key="1">
    <source>
        <dbReference type="SAM" id="Phobius"/>
    </source>
</evidence>
<evidence type="ECO:0000313" key="4">
    <source>
        <dbReference type="Proteomes" id="UP001153709"/>
    </source>
</evidence>
<organism evidence="3 4">
    <name type="scientific">Diabrotica balteata</name>
    <name type="common">Banded cucumber beetle</name>
    <dbReference type="NCBI Taxonomy" id="107213"/>
    <lineage>
        <taxon>Eukaryota</taxon>
        <taxon>Metazoa</taxon>
        <taxon>Ecdysozoa</taxon>
        <taxon>Arthropoda</taxon>
        <taxon>Hexapoda</taxon>
        <taxon>Insecta</taxon>
        <taxon>Pterygota</taxon>
        <taxon>Neoptera</taxon>
        <taxon>Endopterygota</taxon>
        <taxon>Coleoptera</taxon>
        <taxon>Polyphaga</taxon>
        <taxon>Cucujiformia</taxon>
        <taxon>Chrysomeloidea</taxon>
        <taxon>Chrysomelidae</taxon>
        <taxon>Galerucinae</taxon>
        <taxon>Diabroticina</taxon>
        <taxon>Diabroticites</taxon>
        <taxon>Diabrotica</taxon>
    </lineage>
</organism>
<keyword evidence="2" id="KW-0732">Signal</keyword>
<accession>A0A9N9XG64</accession>
<evidence type="ECO:0008006" key="5">
    <source>
        <dbReference type="Google" id="ProtNLM"/>
    </source>
</evidence>
<protein>
    <recommendedName>
        <fullName evidence="5">Ionotropic receptor</fullName>
    </recommendedName>
</protein>
<keyword evidence="1" id="KW-0472">Membrane</keyword>